<evidence type="ECO:0000313" key="4">
    <source>
        <dbReference type="EMBL" id="KRT14030.1"/>
    </source>
</evidence>
<dbReference type="PROSITE" id="PS50110">
    <property type="entry name" value="RESPONSE_REGULATORY"/>
    <property type="match status" value="1"/>
</dbReference>
<accession>A0A0T5VJK2</accession>
<dbReference type="STRING" id="687842.ASU31_21710"/>
<dbReference type="GO" id="GO:0000156">
    <property type="term" value="F:phosphorelay response regulator activity"/>
    <property type="evidence" value="ECO:0007669"/>
    <property type="project" value="InterPro"/>
</dbReference>
<dbReference type="GO" id="GO:0003677">
    <property type="term" value="F:DNA binding"/>
    <property type="evidence" value="ECO:0007669"/>
    <property type="project" value="InterPro"/>
</dbReference>
<dbReference type="AlphaFoldDB" id="A0A0T5VJK2"/>
<dbReference type="SMART" id="SM00448">
    <property type="entry name" value="REC"/>
    <property type="match status" value="1"/>
</dbReference>
<evidence type="ECO:0000259" key="2">
    <source>
        <dbReference type="PROSITE" id="PS50110"/>
    </source>
</evidence>
<feature type="domain" description="HTH LytTR-type" evidence="3">
    <location>
        <begin position="139"/>
        <end position="236"/>
    </location>
</feature>
<dbReference type="InterPro" id="IPR046947">
    <property type="entry name" value="LytR-like"/>
</dbReference>
<dbReference type="Pfam" id="PF04397">
    <property type="entry name" value="LytTR"/>
    <property type="match status" value="1"/>
</dbReference>
<dbReference type="RefSeq" id="WP_057934350.1">
    <property type="nucleotide sequence ID" value="NZ_LMZQ01000027.1"/>
</dbReference>
<feature type="domain" description="Response regulatory" evidence="2">
    <location>
        <begin position="6"/>
        <end position="118"/>
    </location>
</feature>
<dbReference type="Gene3D" id="2.40.50.1020">
    <property type="entry name" value="LytTr DNA-binding domain"/>
    <property type="match status" value="1"/>
</dbReference>
<proteinExistence type="predicted"/>
<dbReference type="SMART" id="SM00850">
    <property type="entry name" value="LytTR"/>
    <property type="match status" value="1"/>
</dbReference>
<dbReference type="PANTHER" id="PTHR37299:SF1">
    <property type="entry name" value="STAGE 0 SPORULATION PROTEIN A HOMOLOG"/>
    <property type="match status" value="1"/>
</dbReference>
<reference evidence="4 5" key="1">
    <citation type="submission" date="2015-11" db="EMBL/GenBank/DDBJ databases">
        <title>Sequence of Pedobacter ginsenosidimutans.</title>
        <authorList>
            <person name="Carson E."/>
            <person name="Keyser V."/>
            <person name="Newman J."/>
            <person name="Miller J."/>
        </authorList>
    </citation>
    <scope>NUCLEOTIDE SEQUENCE [LARGE SCALE GENOMIC DNA]</scope>
    <source>
        <strain evidence="4 5">KACC 14530</strain>
    </source>
</reference>
<dbReference type="PROSITE" id="PS50930">
    <property type="entry name" value="HTH_LYTTR"/>
    <property type="match status" value="1"/>
</dbReference>
<feature type="modified residue" description="4-aspartylphosphate" evidence="1">
    <location>
        <position position="57"/>
    </location>
</feature>
<evidence type="ECO:0000313" key="5">
    <source>
        <dbReference type="Proteomes" id="UP000051950"/>
    </source>
</evidence>
<dbReference type="EMBL" id="LMZQ01000027">
    <property type="protein sequence ID" value="KRT14030.1"/>
    <property type="molecule type" value="Genomic_DNA"/>
</dbReference>
<comment type="caution">
    <text evidence="4">The sequence shown here is derived from an EMBL/GenBank/DDBJ whole genome shotgun (WGS) entry which is preliminary data.</text>
</comment>
<dbReference type="SUPFAM" id="SSF52172">
    <property type="entry name" value="CheY-like"/>
    <property type="match status" value="1"/>
</dbReference>
<dbReference type="InterPro" id="IPR001789">
    <property type="entry name" value="Sig_transdc_resp-reg_receiver"/>
</dbReference>
<organism evidence="4 5">
    <name type="scientific">Pedobacter ginsenosidimutans</name>
    <dbReference type="NCBI Taxonomy" id="687842"/>
    <lineage>
        <taxon>Bacteria</taxon>
        <taxon>Pseudomonadati</taxon>
        <taxon>Bacteroidota</taxon>
        <taxon>Sphingobacteriia</taxon>
        <taxon>Sphingobacteriales</taxon>
        <taxon>Sphingobacteriaceae</taxon>
        <taxon>Pedobacter</taxon>
    </lineage>
</organism>
<sequence>MRVPLSCIVVDDSDLDRKAVENEIDRSSDLNLVGSFDNCIEALSFFNAHHPDILFVDIDMPDINGLEFIRTINNTSTINVIISAHPEYALEGFLLKVFDFILKPVESERFDVCMKRLTDFVILKEKAELYDILFENENVIFKEGYTTVKLNVNEIIYLEAFGDYTKVVTSNKSYLTLTTLSAFLESLPSGKFIRIHRSYVVSINKIQGTSLKSIDMGASVIPVGKTYVKEAKKIFN</sequence>
<keyword evidence="5" id="KW-1185">Reference proteome</keyword>
<name>A0A0T5VJK2_9SPHI</name>
<gene>
    <name evidence="4" type="ORF">ASU31_21710</name>
</gene>
<evidence type="ECO:0008006" key="6">
    <source>
        <dbReference type="Google" id="ProtNLM"/>
    </source>
</evidence>
<dbReference type="Pfam" id="PF00072">
    <property type="entry name" value="Response_reg"/>
    <property type="match status" value="1"/>
</dbReference>
<dbReference type="PANTHER" id="PTHR37299">
    <property type="entry name" value="TRANSCRIPTIONAL REGULATOR-RELATED"/>
    <property type="match status" value="1"/>
</dbReference>
<dbReference type="OrthoDB" id="2168082at2"/>
<keyword evidence="1" id="KW-0597">Phosphoprotein</keyword>
<protein>
    <recommendedName>
        <fullName evidence="6">Two-component system response regulator</fullName>
    </recommendedName>
</protein>
<dbReference type="Gene3D" id="3.40.50.2300">
    <property type="match status" value="1"/>
</dbReference>
<dbReference type="InterPro" id="IPR007492">
    <property type="entry name" value="LytTR_DNA-bd_dom"/>
</dbReference>
<dbReference type="InterPro" id="IPR011006">
    <property type="entry name" value="CheY-like_superfamily"/>
</dbReference>
<evidence type="ECO:0000256" key="1">
    <source>
        <dbReference type="PROSITE-ProRule" id="PRU00169"/>
    </source>
</evidence>
<dbReference type="Proteomes" id="UP000051950">
    <property type="component" value="Unassembled WGS sequence"/>
</dbReference>
<evidence type="ECO:0000259" key="3">
    <source>
        <dbReference type="PROSITE" id="PS50930"/>
    </source>
</evidence>